<dbReference type="OrthoDB" id="54272at2"/>
<dbReference type="GO" id="GO:0004497">
    <property type="term" value="F:monooxygenase activity"/>
    <property type="evidence" value="ECO:0007669"/>
    <property type="project" value="UniProtKB-KW"/>
</dbReference>
<keyword evidence="2" id="KW-0560">Oxidoreductase</keyword>
<dbReference type="EMBL" id="QGSY01000330">
    <property type="protein sequence ID" value="RQX01605.1"/>
    <property type="molecule type" value="Genomic_DNA"/>
</dbReference>
<dbReference type="Proteomes" id="UP000266889">
    <property type="component" value="Unassembled WGS sequence"/>
</dbReference>
<keyword evidence="2" id="KW-0479">Metal-binding</keyword>
<keyword evidence="4" id="KW-1185">Reference proteome</keyword>
<dbReference type="PANTHER" id="PTHR46696">
    <property type="entry name" value="P450, PUTATIVE (EUROFUNG)-RELATED"/>
    <property type="match status" value="1"/>
</dbReference>
<dbReference type="GO" id="GO:0020037">
    <property type="term" value="F:heme binding"/>
    <property type="evidence" value="ECO:0007669"/>
    <property type="project" value="InterPro"/>
</dbReference>
<keyword evidence="2" id="KW-0349">Heme</keyword>
<dbReference type="PROSITE" id="PS00086">
    <property type="entry name" value="CYTOCHROME_P450"/>
    <property type="match status" value="1"/>
</dbReference>
<comment type="caution">
    <text evidence="3">The sequence shown here is derived from an EMBL/GenBank/DDBJ whole genome shotgun (WGS) entry which is preliminary data.</text>
</comment>
<keyword evidence="2" id="KW-0503">Monooxygenase</keyword>
<evidence type="ECO:0000256" key="2">
    <source>
        <dbReference type="RuleBase" id="RU000461"/>
    </source>
</evidence>
<dbReference type="InterPro" id="IPR001128">
    <property type="entry name" value="Cyt_P450"/>
</dbReference>
<dbReference type="InterPro" id="IPR036396">
    <property type="entry name" value="Cyt_P450_sf"/>
</dbReference>
<dbReference type="SUPFAM" id="SSF48264">
    <property type="entry name" value="Cytochrome P450"/>
    <property type="match status" value="1"/>
</dbReference>
<dbReference type="Gene3D" id="1.10.630.10">
    <property type="entry name" value="Cytochrome P450"/>
    <property type="match status" value="1"/>
</dbReference>
<protein>
    <submittedName>
        <fullName evidence="3">Cytochrome P450</fullName>
    </submittedName>
</protein>
<evidence type="ECO:0000313" key="4">
    <source>
        <dbReference type="Proteomes" id="UP000266889"/>
    </source>
</evidence>
<dbReference type="InterPro" id="IPR002397">
    <property type="entry name" value="Cyt_P450_B"/>
</dbReference>
<comment type="similarity">
    <text evidence="1 2">Belongs to the cytochrome P450 family.</text>
</comment>
<dbReference type="InterPro" id="IPR017972">
    <property type="entry name" value="Cyt_P450_CS"/>
</dbReference>
<dbReference type="PANTHER" id="PTHR46696:SF1">
    <property type="entry name" value="CYTOCHROME P450 YJIB-RELATED"/>
    <property type="match status" value="1"/>
</dbReference>
<sequence>MSTAVEYDPLSPEMLANPYPQYARFRRTAPIFWHEGMKSWVLSRYQDCRDVLRDNDTFARDRRRVGAELPEFLQNIQTIDPPDQGPLKSVLMNALRSQDLDTAGAQAREQITGIFADLARRERFDWIKEVAAPVALTITSHLFGVQRPDLQWYVKLSDSIARRMDIGLRPERAAVGNDARTQLNSLVDQWYAAERRPGVFATIRETAGQLQVPPHYVHNTAGVMFNASYGTLFATVSNIALTLIERPETLNALRGADRKLLDSATDELIRFEGPAQGTSRVATERTVIHGTTIERGQIVLTLMASANRDETEFTRPDELVLDRSPNRHLSFGWGVHGCLGAAFGRVAVRELILCLTEAPRLRLAGTPVRRTTATVRSLDSLPVSFTA</sequence>
<proteinExistence type="inferred from homology"/>
<dbReference type="PRINTS" id="PR00359">
    <property type="entry name" value="BP450"/>
</dbReference>
<dbReference type="GO" id="GO:0016705">
    <property type="term" value="F:oxidoreductase activity, acting on paired donors, with incorporation or reduction of molecular oxygen"/>
    <property type="evidence" value="ECO:0007669"/>
    <property type="project" value="InterPro"/>
</dbReference>
<name>A0A3N9WKW9_9ACTN</name>
<evidence type="ECO:0000313" key="3">
    <source>
        <dbReference type="EMBL" id="RQX01605.1"/>
    </source>
</evidence>
<gene>
    <name evidence="3" type="ORF">DLJ58_32260</name>
</gene>
<accession>A0A3N9WKW9</accession>
<evidence type="ECO:0000256" key="1">
    <source>
        <dbReference type="ARBA" id="ARBA00010617"/>
    </source>
</evidence>
<keyword evidence="2" id="KW-0408">Iron</keyword>
<organism evidence="3 4">
    <name type="scientific">Micromonospora arida</name>
    <dbReference type="NCBI Taxonomy" id="2203715"/>
    <lineage>
        <taxon>Bacteria</taxon>
        <taxon>Bacillati</taxon>
        <taxon>Actinomycetota</taxon>
        <taxon>Actinomycetes</taxon>
        <taxon>Micromonosporales</taxon>
        <taxon>Micromonosporaceae</taxon>
        <taxon>Micromonospora</taxon>
    </lineage>
</organism>
<dbReference type="AlphaFoldDB" id="A0A3N9WKW9"/>
<dbReference type="GO" id="GO:0005506">
    <property type="term" value="F:iron ion binding"/>
    <property type="evidence" value="ECO:0007669"/>
    <property type="project" value="InterPro"/>
</dbReference>
<dbReference type="Pfam" id="PF00067">
    <property type="entry name" value="p450"/>
    <property type="match status" value="1"/>
</dbReference>
<reference evidence="3 4" key="1">
    <citation type="submission" date="2018-05" db="EMBL/GenBank/DDBJ databases">
        <title>Micromonospora from Atacama Desert.</title>
        <authorList>
            <person name="Carro L."/>
            <person name="Goodfellow M."/>
            <person name="Klenk H.-P."/>
        </authorList>
    </citation>
    <scope>NUCLEOTIDE SEQUENCE [LARGE SCALE GENOMIC DNA]</scope>
    <source>
        <strain evidence="3 4">LB32</strain>
    </source>
</reference>